<dbReference type="PANTHER" id="PTHR31350">
    <property type="entry name" value="SI:DKEY-261L7.2"/>
    <property type="match status" value="1"/>
</dbReference>
<protein>
    <recommendedName>
        <fullName evidence="3">Protein SirB1 N-terminal domain-containing protein</fullName>
    </recommendedName>
</protein>
<feature type="domain" description="Protein SirB1 N-terminal" evidence="3">
    <location>
        <begin position="36"/>
        <end position="187"/>
    </location>
</feature>
<dbReference type="PROSITE" id="PS50005">
    <property type="entry name" value="TPR"/>
    <property type="match status" value="1"/>
</dbReference>
<dbReference type="RefSeq" id="WP_316410367.1">
    <property type="nucleotide sequence ID" value="NZ_AP027081.1"/>
</dbReference>
<name>A0AA48H096_9BACT</name>
<dbReference type="Pfam" id="PF13371">
    <property type="entry name" value="TPR_9"/>
    <property type="match status" value="1"/>
</dbReference>
<dbReference type="PANTHER" id="PTHR31350:SF21">
    <property type="entry name" value="F-BOX ONLY PROTEIN 21"/>
    <property type="match status" value="1"/>
</dbReference>
<evidence type="ECO:0000256" key="1">
    <source>
        <dbReference type="ARBA" id="ARBA00007100"/>
    </source>
</evidence>
<comment type="similarity">
    <text evidence="1">Belongs to the UPF0162 family.</text>
</comment>
<evidence type="ECO:0000313" key="5">
    <source>
        <dbReference type="Proteomes" id="UP001228113"/>
    </source>
</evidence>
<dbReference type="Pfam" id="PF13369">
    <property type="entry name" value="Transglut_core2"/>
    <property type="match status" value="1"/>
</dbReference>
<feature type="repeat" description="TPR" evidence="2">
    <location>
        <begin position="217"/>
        <end position="250"/>
    </location>
</feature>
<dbReference type="Proteomes" id="UP001228113">
    <property type="component" value="Chromosome"/>
</dbReference>
<evidence type="ECO:0000256" key="2">
    <source>
        <dbReference type="PROSITE-ProRule" id="PRU00339"/>
    </source>
</evidence>
<organism evidence="4 5">
    <name type="scientific">Mesoterricola sediminis</name>
    <dbReference type="NCBI Taxonomy" id="2927980"/>
    <lineage>
        <taxon>Bacteria</taxon>
        <taxon>Pseudomonadati</taxon>
        <taxon>Acidobacteriota</taxon>
        <taxon>Holophagae</taxon>
        <taxon>Holophagales</taxon>
        <taxon>Holophagaceae</taxon>
        <taxon>Mesoterricola</taxon>
    </lineage>
</organism>
<evidence type="ECO:0000313" key="4">
    <source>
        <dbReference type="EMBL" id="BDU77640.1"/>
    </source>
</evidence>
<dbReference type="SUPFAM" id="SSF48452">
    <property type="entry name" value="TPR-like"/>
    <property type="match status" value="1"/>
</dbReference>
<accession>A0AA48H096</accession>
<evidence type="ECO:0000259" key="3">
    <source>
        <dbReference type="Pfam" id="PF13369"/>
    </source>
</evidence>
<dbReference type="InterPro" id="IPR011990">
    <property type="entry name" value="TPR-like_helical_dom_sf"/>
</dbReference>
<dbReference type="Gene3D" id="1.25.40.10">
    <property type="entry name" value="Tetratricopeptide repeat domain"/>
    <property type="match status" value="1"/>
</dbReference>
<keyword evidence="2" id="KW-0802">TPR repeat</keyword>
<dbReference type="AlphaFoldDB" id="A0AA48H096"/>
<dbReference type="InterPro" id="IPR032698">
    <property type="entry name" value="SirB1_N"/>
</dbReference>
<proteinExistence type="inferred from homology"/>
<sequence>MSFHQYLQEDPACGRLLEGAVAAVGPLMEDPDPAPVVAAVEAWADTLAGRMPLPWNVHAAVDALNHYLFTELGLQGDRETYDDPANAVLPAVLHRRRGMPITLSILWLEAARRLGFQALGIGLPGHFVTAISLDVGRLYYDPFNGGRSIGETEAARLVTQATGGRAAFHPAMLAPLDNRAILTRLVRNLHIRFARTANWDEALWTATHLVLLQPEDGGAYRDRAFVRLKRGDEAEALADLQEAIRLSPEGDPGLAAWLDKLRRD</sequence>
<dbReference type="EMBL" id="AP027081">
    <property type="protein sequence ID" value="BDU77640.1"/>
    <property type="molecule type" value="Genomic_DNA"/>
</dbReference>
<dbReference type="InterPro" id="IPR019734">
    <property type="entry name" value="TPR_rpt"/>
</dbReference>
<gene>
    <name evidence="4" type="ORF">METESE_25980</name>
</gene>
<dbReference type="KEGG" id="msea:METESE_25980"/>
<reference evidence="4" key="1">
    <citation type="journal article" date="2023" name="Int. J. Syst. Evol. Microbiol.">
        <title>Mesoterricola silvestris gen. nov., sp. nov., Mesoterricola sediminis sp. nov., Geothrix oryzae sp. nov., Geothrix edaphica sp. nov., Geothrix rubra sp. nov., and Geothrix limicola sp. nov., six novel members of Acidobacteriota isolated from soils.</title>
        <authorList>
            <person name="Itoh H."/>
            <person name="Sugisawa Y."/>
            <person name="Mise K."/>
            <person name="Xu Z."/>
            <person name="Kuniyasu M."/>
            <person name="Ushijima N."/>
            <person name="Kawano K."/>
            <person name="Kobayashi E."/>
            <person name="Shiratori Y."/>
            <person name="Masuda Y."/>
            <person name="Senoo K."/>
        </authorList>
    </citation>
    <scope>NUCLEOTIDE SEQUENCE</scope>
    <source>
        <strain evidence="4">W786</strain>
    </source>
</reference>
<keyword evidence="5" id="KW-1185">Reference proteome</keyword>